<evidence type="ECO:0000256" key="9">
    <source>
        <dbReference type="ARBA" id="ARBA00022989"/>
    </source>
</evidence>
<dbReference type="OrthoDB" id="5818798at2759"/>
<evidence type="ECO:0000313" key="15">
    <source>
        <dbReference type="EMBL" id="CAG9829003.1"/>
    </source>
</evidence>
<accession>A0A9N9STB9</accession>
<evidence type="ECO:0000256" key="13">
    <source>
        <dbReference type="ARBA" id="ARBA00030987"/>
    </source>
</evidence>
<keyword evidence="9 14" id="KW-1133">Transmembrane helix</keyword>
<keyword evidence="11 14" id="KW-0472">Membrane</keyword>
<evidence type="ECO:0000256" key="11">
    <source>
        <dbReference type="ARBA" id="ARBA00023136"/>
    </source>
</evidence>
<evidence type="ECO:0000256" key="5">
    <source>
        <dbReference type="ARBA" id="ARBA00022660"/>
    </source>
</evidence>
<keyword evidence="4" id="KW-0813">Transport</keyword>
<dbReference type="Proteomes" id="UP001153709">
    <property type="component" value="Chromosome 2"/>
</dbReference>
<evidence type="ECO:0000256" key="3">
    <source>
        <dbReference type="ARBA" id="ARBA00018681"/>
    </source>
</evidence>
<evidence type="ECO:0000256" key="12">
    <source>
        <dbReference type="ARBA" id="ARBA00030212"/>
    </source>
</evidence>
<evidence type="ECO:0000313" key="16">
    <source>
        <dbReference type="Proteomes" id="UP001153709"/>
    </source>
</evidence>
<keyword evidence="10" id="KW-0496">Mitochondrion</keyword>
<comment type="similarity">
    <text evidence="2">Belongs to the complex I NDUFB4 subunit family.</text>
</comment>
<protein>
    <recommendedName>
        <fullName evidence="3">NADH dehydrogenase [ubiquinone] 1 beta subcomplex subunit 4</fullName>
    </recommendedName>
    <alternativeName>
        <fullName evidence="12">Complex I-B15</fullName>
    </alternativeName>
    <alternativeName>
        <fullName evidence="13">NADH-ubiquinone oxidoreductase B15 subunit</fullName>
    </alternativeName>
</protein>
<comment type="subcellular location">
    <subcellularLocation>
        <location evidence="1">Mitochondrion inner membrane</location>
        <topology evidence="1">Single-pass membrane protein</topology>
    </subcellularLocation>
</comment>
<dbReference type="PANTHER" id="PTHR15469">
    <property type="entry name" value="NADH-UBIQUINONE OXIDOREDUCTASE B15 SUBUNIT"/>
    <property type="match status" value="1"/>
</dbReference>
<reference evidence="15" key="1">
    <citation type="submission" date="2022-01" db="EMBL/GenBank/DDBJ databases">
        <authorList>
            <person name="King R."/>
        </authorList>
    </citation>
    <scope>NUCLEOTIDE SEQUENCE</scope>
</reference>
<dbReference type="EMBL" id="OU898277">
    <property type="protein sequence ID" value="CAG9829003.1"/>
    <property type="molecule type" value="Genomic_DNA"/>
</dbReference>
<evidence type="ECO:0000256" key="14">
    <source>
        <dbReference type="SAM" id="Phobius"/>
    </source>
</evidence>
<proteinExistence type="inferred from homology"/>
<feature type="transmembrane region" description="Helical" evidence="14">
    <location>
        <begin position="73"/>
        <end position="91"/>
    </location>
</feature>
<keyword evidence="6 14" id="KW-0812">Transmembrane</keyword>
<keyword evidence="16" id="KW-1185">Reference proteome</keyword>
<keyword evidence="8" id="KW-0249">Electron transport</keyword>
<dbReference type="PANTHER" id="PTHR15469:SF0">
    <property type="entry name" value="NADH DEHYDROGENASE [UBIQUINONE] 1 BETA SUBCOMPLEX SUBUNIT 4"/>
    <property type="match status" value="1"/>
</dbReference>
<evidence type="ECO:0000256" key="10">
    <source>
        <dbReference type="ARBA" id="ARBA00023128"/>
    </source>
</evidence>
<evidence type="ECO:0000256" key="1">
    <source>
        <dbReference type="ARBA" id="ARBA00004434"/>
    </source>
</evidence>
<name>A0A9N9STB9_DIABA</name>
<keyword evidence="5" id="KW-0679">Respiratory chain</keyword>
<evidence type="ECO:0000256" key="7">
    <source>
        <dbReference type="ARBA" id="ARBA00022792"/>
    </source>
</evidence>
<evidence type="ECO:0000256" key="4">
    <source>
        <dbReference type="ARBA" id="ARBA00022448"/>
    </source>
</evidence>
<gene>
    <name evidence="15" type="ORF">DIABBA_LOCUS2871</name>
</gene>
<keyword evidence="7" id="KW-0999">Mitochondrion inner membrane</keyword>
<dbReference type="InterPro" id="IPR009866">
    <property type="entry name" value="NADH_UbQ_OxRdtase_NDUFB4_su"/>
</dbReference>
<evidence type="ECO:0000256" key="8">
    <source>
        <dbReference type="ARBA" id="ARBA00022982"/>
    </source>
</evidence>
<evidence type="ECO:0000256" key="6">
    <source>
        <dbReference type="ARBA" id="ARBA00022692"/>
    </source>
</evidence>
<dbReference type="AlphaFoldDB" id="A0A9N9STB9"/>
<sequence length="117" mass="13283">MSKAYDLGPSEIKVLEAKAQRRADLRQQFLKLKSNPFIHASGEGGTVFDPAMLRYQALQVSGVNHFKANRKTGFYGLVGFCLPLAGYFYLMNSTKLNQEAKLRRGEVAYKDRNFKFI</sequence>
<evidence type="ECO:0000256" key="2">
    <source>
        <dbReference type="ARBA" id="ARBA00007260"/>
    </source>
</evidence>
<organism evidence="15 16">
    <name type="scientific">Diabrotica balteata</name>
    <name type="common">Banded cucumber beetle</name>
    <dbReference type="NCBI Taxonomy" id="107213"/>
    <lineage>
        <taxon>Eukaryota</taxon>
        <taxon>Metazoa</taxon>
        <taxon>Ecdysozoa</taxon>
        <taxon>Arthropoda</taxon>
        <taxon>Hexapoda</taxon>
        <taxon>Insecta</taxon>
        <taxon>Pterygota</taxon>
        <taxon>Neoptera</taxon>
        <taxon>Endopterygota</taxon>
        <taxon>Coleoptera</taxon>
        <taxon>Polyphaga</taxon>
        <taxon>Cucujiformia</taxon>
        <taxon>Chrysomeloidea</taxon>
        <taxon>Chrysomelidae</taxon>
        <taxon>Galerucinae</taxon>
        <taxon>Diabroticina</taxon>
        <taxon>Diabroticites</taxon>
        <taxon>Diabrotica</taxon>
    </lineage>
</organism>
<dbReference type="Pfam" id="PF07225">
    <property type="entry name" value="NDUF_B4"/>
    <property type="match status" value="1"/>
</dbReference>
<dbReference type="GO" id="GO:0005743">
    <property type="term" value="C:mitochondrial inner membrane"/>
    <property type="evidence" value="ECO:0007669"/>
    <property type="project" value="UniProtKB-SubCell"/>
</dbReference>